<evidence type="ECO:0000313" key="3">
    <source>
        <dbReference type="Proteomes" id="UP001474421"/>
    </source>
</evidence>
<gene>
    <name evidence="2" type="ORF">NXF25_005623</name>
</gene>
<evidence type="ECO:0000256" key="1">
    <source>
        <dbReference type="SAM" id="MobiDB-lite"/>
    </source>
</evidence>
<dbReference type="Proteomes" id="UP001474421">
    <property type="component" value="Unassembled WGS sequence"/>
</dbReference>
<dbReference type="AlphaFoldDB" id="A0AAW1BX83"/>
<reference evidence="2 3" key="1">
    <citation type="journal article" date="2024" name="Proc. Natl. Acad. Sci. U.S.A.">
        <title>The genetic regulatory architecture and epigenomic basis for age-related changes in rattlesnake venom.</title>
        <authorList>
            <person name="Hogan M.P."/>
            <person name="Holding M.L."/>
            <person name="Nystrom G.S."/>
            <person name="Colston T.J."/>
            <person name="Bartlett D.A."/>
            <person name="Mason A.J."/>
            <person name="Ellsworth S.A."/>
            <person name="Rautsaw R.M."/>
            <person name="Lawrence K.C."/>
            <person name="Strickland J.L."/>
            <person name="He B."/>
            <person name="Fraser P."/>
            <person name="Margres M.J."/>
            <person name="Gilbert D.M."/>
            <person name="Gibbs H.L."/>
            <person name="Parkinson C.L."/>
            <person name="Rokyta D.R."/>
        </authorList>
    </citation>
    <scope>NUCLEOTIDE SEQUENCE [LARGE SCALE GENOMIC DNA]</scope>
    <source>
        <strain evidence="2">DRR0105</strain>
    </source>
</reference>
<sequence>MVPIRPSDASLGVSNIVGNKHAQPPHPEAPPPNPSLVKALDAVIAAGRRGLLGPAGRVAAESVPALNVDPARVDKRKKVVNQKRTAVITVECSAEAVEKARYCKSATCTKGNMDMWEFCDLDIGEKSAKSPSWIAVGHLNFTGACVLAWDTEHEVEPAYASFA</sequence>
<keyword evidence="3" id="KW-1185">Reference proteome</keyword>
<feature type="region of interest" description="Disordered" evidence="1">
    <location>
        <begin position="1"/>
        <end position="34"/>
    </location>
</feature>
<evidence type="ECO:0000313" key="2">
    <source>
        <dbReference type="EMBL" id="KAK9406849.1"/>
    </source>
</evidence>
<name>A0AAW1BX83_CROAD</name>
<comment type="caution">
    <text evidence="2">The sequence shown here is derived from an EMBL/GenBank/DDBJ whole genome shotgun (WGS) entry which is preliminary data.</text>
</comment>
<protein>
    <submittedName>
        <fullName evidence="2">Uncharacterized protein</fullName>
    </submittedName>
</protein>
<accession>A0AAW1BX83</accession>
<feature type="compositionally biased region" description="Pro residues" evidence="1">
    <location>
        <begin position="24"/>
        <end position="34"/>
    </location>
</feature>
<proteinExistence type="predicted"/>
<dbReference type="EMBL" id="JAOTOJ010000002">
    <property type="protein sequence ID" value="KAK9406849.1"/>
    <property type="molecule type" value="Genomic_DNA"/>
</dbReference>
<organism evidence="2 3">
    <name type="scientific">Crotalus adamanteus</name>
    <name type="common">Eastern diamondback rattlesnake</name>
    <dbReference type="NCBI Taxonomy" id="8729"/>
    <lineage>
        <taxon>Eukaryota</taxon>
        <taxon>Metazoa</taxon>
        <taxon>Chordata</taxon>
        <taxon>Craniata</taxon>
        <taxon>Vertebrata</taxon>
        <taxon>Euteleostomi</taxon>
        <taxon>Lepidosauria</taxon>
        <taxon>Squamata</taxon>
        <taxon>Bifurcata</taxon>
        <taxon>Unidentata</taxon>
        <taxon>Episquamata</taxon>
        <taxon>Toxicofera</taxon>
        <taxon>Serpentes</taxon>
        <taxon>Colubroidea</taxon>
        <taxon>Viperidae</taxon>
        <taxon>Crotalinae</taxon>
        <taxon>Crotalus</taxon>
    </lineage>
</organism>